<dbReference type="SMART" id="SM01058">
    <property type="entry name" value="CarD_TRCF"/>
    <property type="match status" value="1"/>
</dbReference>
<keyword evidence="5 13" id="KW-0378">Hydrolase</keyword>
<keyword evidence="8 13" id="KW-0238">DNA-binding</keyword>
<dbReference type="Pfam" id="PF00271">
    <property type="entry name" value="Helicase_C"/>
    <property type="match status" value="1"/>
</dbReference>
<dbReference type="GO" id="GO:0003684">
    <property type="term" value="F:damaged DNA binding"/>
    <property type="evidence" value="ECO:0007669"/>
    <property type="project" value="InterPro"/>
</dbReference>
<dbReference type="GO" id="GO:0000716">
    <property type="term" value="P:transcription-coupled nucleotide-excision repair, DNA damage recognition"/>
    <property type="evidence" value="ECO:0007669"/>
    <property type="project" value="UniProtKB-UniRule"/>
</dbReference>
<comment type="similarity">
    <text evidence="10 13">In the N-terminal section; belongs to the UvrB family.</text>
</comment>
<evidence type="ECO:0000313" key="17">
    <source>
        <dbReference type="Proteomes" id="UP000886741"/>
    </source>
</evidence>
<evidence type="ECO:0000256" key="1">
    <source>
        <dbReference type="ARBA" id="ARBA00004496"/>
    </source>
</evidence>
<dbReference type="InterPro" id="IPR004576">
    <property type="entry name" value="Mfd"/>
</dbReference>
<name>A0A9D1F9P9_9FIRM</name>
<protein>
    <recommendedName>
        <fullName evidence="12 13">Transcription-repair-coupling factor</fullName>
        <shortName evidence="13">TRCF</shortName>
        <ecNumber evidence="13">3.6.4.-</ecNumber>
    </recommendedName>
</protein>
<dbReference type="InterPro" id="IPR027417">
    <property type="entry name" value="P-loop_NTPase"/>
</dbReference>
<dbReference type="Gene3D" id="3.90.1150.50">
    <property type="entry name" value="Transcription-repair-coupling factor, D7 domain"/>
    <property type="match status" value="1"/>
</dbReference>
<dbReference type="SMART" id="SM00487">
    <property type="entry name" value="DEXDc"/>
    <property type="match status" value="1"/>
</dbReference>
<keyword evidence="6" id="KW-0347">Helicase</keyword>
<dbReference type="InterPro" id="IPR037235">
    <property type="entry name" value="TRCF-like_C_D7"/>
</dbReference>
<reference evidence="16" key="2">
    <citation type="journal article" date="2021" name="PeerJ">
        <title>Extensive microbial diversity within the chicken gut microbiome revealed by metagenomics and culture.</title>
        <authorList>
            <person name="Gilroy R."/>
            <person name="Ravi A."/>
            <person name="Getino M."/>
            <person name="Pursley I."/>
            <person name="Horton D.L."/>
            <person name="Alikhan N.F."/>
            <person name="Baker D."/>
            <person name="Gharbi K."/>
            <person name="Hall N."/>
            <person name="Watson M."/>
            <person name="Adriaenssens E.M."/>
            <person name="Foster-Nyarko E."/>
            <person name="Jarju S."/>
            <person name="Secka A."/>
            <person name="Antonio M."/>
            <person name="Oren A."/>
            <person name="Chaudhuri R.R."/>
            <person name="La Ragione R."/>
            <person name="Hildebrand F."/>
            <person name="Pallen M.J."/>
        </authorList>
    </citation>
    <scope>NUCLEOTIDE SEQUENCE</scope>
    <source>
        <strain evidence="16">ChiBcec16-1751</strain>
    </source>
</reference>
<dbReference type="NCBIfam" id="TIGR00580">
    <property type="entry name" value="mfd"/>
    <property type="match status" value="1"/>
</dbReference>
<reference evidence="16" key="1">
    <citation type="submission" date="2020-10" db="EMBL/GenBank/DDBJ databases">
        <authorList>
            <person name="Gilroy R."/>
        </authorList>
    </citation>
    <scope>NUCLEOTIDE SEQUENCE</scope>
    <source>
        <strain evidence="16">ChiBcec16-1751</strain>
    </source>
</reference>
<dbReference type="Pfam" id="PF00270">
    <property type="entry name" value="DEAD"/>
    <property type="match status" value="1"/>
</dbReference>
<dbReference type="InterPro" id="IPR005118">
    <property type="entry name" value="TRCF_C"/>
</dbReference>
<dbReference type="GO" id="GO:0006355">
    <property type="term" value="P:regulation of DNA-templated transcription"/>
    <property type="evidence" value="ECO:0007669"/>
    <property type="project" value="UniProtKB-UniRule"/>
</dbReference>
<dbReference type="HAMAP" id="MF_00969">
    <property type="entry name" value="TRCF"/>
    <property type="match status" value="1"/>
</dbReference>
<dbReference type="SMART" id="SM00982">
    <property type="entry name" value="TRCF"/>
    <property type="match status" value="1"/>
</dbReference>
<dbReference type="SUPFAM" id="SSF141259">
    <property type="entry name" value="CarD-like"/>
    <property type="match status" value="1"/>
</dbReference>
<proteinExistence type="inferred from homology"/>
<dbReference type="FunFam" id="3.40.50.300:FF:000546">
    <property type="entry name" value="Transcription-repair-coupling factor"/>
    <property type="match status" value="1"/>
</dbReference>
<dbReference type="PANTHER" id="PTHR47964">
    <property type="entry name" value="ATP-DEPENDENT DNA HELICASE HOMOLOG RECG, CHLOROPLASTIC"/>
    <property type="match status" value="1"/>
</dbReference>
<dbReference type="Gene3D" id="2.40.10.170">
    <property type="match status" value="1"/>
</dbReference>
<dbReference type="InterPro" id="IPR014001">
    <property type="entry name" value="Helicase_ATP-bd"/>
</dbReference>
<dbReference type="InterPro" id="IPR041471">
    <property type="entry name" value="UvrB_inter"/>
</dbReference>
<dbReference type="Pfam" id="PF03461">
    <property type="entry name" value="TRCF"/>
    <property type="match status" value="1"/>
</dbReference>
<dbReference type="Pfam" id="PF02559">
    <property type="entry name" value="CarD_TRCF_RID"/>
    <property type="match status" value="1"/>
</dbReference>
<keyword evidence="9 13" id="KW-0234">DNA repair</keyword>
<evidence type="ECO:0000256" key="5">
    <source>
        <dbReference type="ARBA" id="ARBA00022801"/>
    </source>
</evidence>
<dbReference type="Gene3D" id="3.30.2060.10">
    <property type="entry name" value="Penicillin-binding protein 1b domain"/>
    <property type="match status" value="1"/>
</dbReference>
<keyword evidence="7 13" id="KW-0067">ATP-binding</keyword>
<dbReference type="Pfam" id="PF17757">
    <property type="entry name" value="UvrB_inter"/>
    <property type="match status" value="1"/>
</dbReference>
<evidence type="ECO:0000256" key="10">
    <source>
        <dbReference type="ARBA" id="ARBA00061104"/>
    </source>
</evidence>
<evidence type="ECO:0000256" key="11">
    <source>
        <dbReference type="ARBA" id="ARBA00061399"/>
    </source>
</evidence>
<comment type="caution">
    <text evidence="16">The sequence shown here is derived from an EMBL/GenBank/DDBJ whole genome shotgun (WGS) entry which is preliminary data.</text>
</comment>
<keyword evidence="3 13" id="KW-0547">Nucleotide-binding</keyword>
<comment type="function">
    <text evidence="13">Couples transcription and DNA repair by recognizing RNA polymerase (RNAP) stalled at DNA lesions. Mediates ATP-dependent release of RNAP and its truncated transcript from the DNA, and recruitment of nucleotide excision repair machinery to the damaged site.</text>
</comment>
<dbReference type="EMBL" id="DVJJ01000089">
    <property type="protein sequence ID" value="HIS64908.1"/>
    <property type="molecule type" value="Genomic_DNA"/>
</dbReference>
<dbReference type="GO" id="GO:0016787">
    <property type="term" value="F:hydrolase activity"/>
    <property type="evidence" value="ECO:0007669"/>
    <property type="project" value="UniProtKB-KW"/>
</dbReference>
<dbReference type="InterPro" id="IPR047112">
    <property type="entry name" value="RecG/Mfd"/>
</dbReference>
<dbReference type="Gene3D" id="3.40.50.11180">
    <property type="match status" value="1"/>
</dbReference>
<evidence type="ECO:0000256" key="3">
    <source>
        <dbReference type="ARBA" id="ARBA00022741"/>
    </source>
</evidence>
<keyword evidence="2 13" id="KW-0963">Cytoplasm</keyword>
<dbReference type="GO" id="GO:0003678">
    <property type="term" value="F:DNA helicase activity"/>
    <property type="evidence" value="ECO:0007669"/>
    <property type="project" value="TreeGrafter"/>
</dbReference>
<dbReference type="GO" id="GO:0005737">
    <property type="term" value="C:cytoplasm"/>
    <property type="evidence" value="ECO:0007669"/>
    <property type="project" value="UniProtKB-SubCell"/>
</dbReference>
<dbReference type="InterPro" id="IPR011545">
    <property type="entry name" value="DEAD/DEAH_box_helicase_dom"/>
</dbReference>
<evidence type="ECO:0000313" key="16">
    <source>
        <dbReference type="EMBL" id="HIS64908.1"/>
    </source>
</evidence>
<dbReference type="InterPro" id="IPR003711">
    <property type="entry name" value="CarD-like/TRCF_RID"/>
</dbReference>
<dbReference type="PANTHER" id="PTHR47964:SF1">
    <property type="entry name" value="ATP-DEPENDENT DNA HELICASE HOMOLOG RECG, CHLOROPLASTIC"/>
    <property type="match status" value="1"/>
</dbReference>
<dbReference type="InterPro" id="IPR001650">
    <property type="entry name" value="Helicase_C-like"/>
</dbReference>
<dbReference type="PROSITE" id="PS51192">
    <property type="entry name" value="HELICASE_ATP_BIND_1"/>
    <property type="match status" value="1"/>
</dbReference>
<dbReference type="EC" id="3.6.4.-" evidence="13"/>
<dbReference type="AlphaFoldDB" id="A0A9D1F9P9"/>
<evidence type="ECO:0000259" key="15">
    <source>
        <dbReference type="PROSITE" id="PS51194"/>
    </source>
</evidence>
<evidence type="ECO:0000256" key="2">
    <source>
        <dbReference type="ARBA" id="ARBA00022490"/>
    </source>
</evidence>
<dbReference type="SUPFAM" id="SSF143517">
    <property type="entry name" value="TRCF domain-like"/>
    <property type="match status" value="1"/>
</dbReference>
<comment type="similarity">
    <text evidence="11 13">In the C-terminal section; belongs to the helicase family. RecG subfamily.</text>
</comment>
<evidence type="ECO:0000256" key="12">
    <source>
        <dbReference type="ARBA" id="ARBA00070128"/>
    </source>
</evidence>
<feature type="domain" description="Helicase ATP-binding" evidence="14">
    <location>
        <begin position="648"/>
        <end position="809"/>
    </location>
</feature>
<dbReference type="InterPro" id="IPR036101">
    <property type="entry name" value="CarD-like/TRCF_RID_sf"/>
</dbReference>
<evidence type="ECO:0000256" key="7">
    <source>
        <dbReference type="ARBA" id="ARBA00022840"/>
    </source>
</evidence>
<feature type="domain" description="Helicase C-terminal" evidence="15">
    <location>
        <begin position="818"/>
        <end position="984"/>
    </location>
</feature>
<evidence type="ECO:0000256" key="9">
    <source>
        <dbReference type="ARBA" id="ARBA00023204"/>
    </source>
</evidence>
<accession>A0A9D1F9P9</accession>
<dbReference type="SMART" id="SM00490">
    <property type="entry name" value="HELICc"/>
    <property type="match status" value="1"/>
</dbReference>
<dbReference type="Gene3D" id="3.40.50.300">
    <property type="entry name" value="P-loop containing nucleotide triphosphate hydrolases"/>
    <property type="match status" value="2"/>
</dbReference>
<evidence type="ECO:0000259" key="14">
    <source>
        <dbReference type="PROSITE" id="PS51192"/>
    </source>
</evidence>
<dbReference type="CDD" id="cd17991">
    <property type="entry name" value="DEXHc_TRCF"/>
    <property type="match status" value="1"/>
</dbReference>
<dbReference type="GO" id="GO:0005524">
    <property type="term" value="F:ATP binding"/>
    <property type="evidence" value="ECO:0007669"/>
    <property type="project" value="UniProtKB-UniRule"/>
</dbReference>
<sequence>MDVLLSALRGLSEYEKLLTAVAANRAAAVSGTGQVARGHWIAALYRHSDRPMVVVCQDDEAARRVQEELRAFLGEEAPILPTRELTLYDTAAVSRGWEQKRLKQLYDLAMGKTRLQIASLEALTLRTMPKATLCGASMTLRPGMNLEPEELARRLEQAGYARTSLVEGPGQYALRGGIVDLFSPACENPLRVEFFGDEVDIMGFFDVLTQRRTENADEAPILPVAEAQPHLHPGGLSGLCDDLRAMIARQKRRKTVNTALVETLQGDLDRLESGVSLAAADRYLSLLYPDNSCGVDYISKDALVIFCDHSNLQRAARLRQEQLGMELDGMLQSGLVAGELCDYVTEYEDVFDRFREQPVVFLDNFLATSYPKNCPPQELLSVTAKQLPPYGSSLDTVAQDLRYYQNIGYGVLVLTGNRRRGEILQELLQGQDIKASLYYPAESLPKAHQIFLTDGALPAGIEYPELQLAILTEGQLLVQKAEKRKAAAAPEQKKKKATNRQKLNSFTDLHPGDLVVHEHHGIGRYVGIEQIKVDGALKDYVKIAYQGTDALYVPATQLDMVSKYIGGGEDTPVKLNKLGGEQWQKTKAKARTAAKKLAVDLIKLYAQRQRRMGYAFSADTPWQTEFEDAFPYAETEDQLRCVAEIKGDMESPQPMDRLLCGDVGFGKTEVALRAAMKCMLDGKQVAVLVPTTVLARQHYVTAKKRFSGFPVNIDVLSRFRTAQQQKDTLSRTAAGQVDMLIGTHKLLQKNVSFKDLGLLIVDEEQRFGVSHKERLKELCGNVDVLTLSATPIPRTLNMALSGIRDMSTIEEPPRNRYPVQTFVLEHNEAVIHEAIRRELERGGQVFYLHNRVESIDRCAADLQKAFPDARVAVAHGKMNQEQLGDVMQQMDEGEIQILVCTTIIETGIDISNVNTLIIENADRFGLSQLHQLRGRVGRSNRHAFCYLTFRRGKVLSEVADKRLSAIRDFAAFGSGFKIAMRDLEIRGAGDLLGAEQSGHLMSVGYDMYLKLLEEAVLEERGEPTPREAECSCDISVTANIDKDYVPAGEQRMDLYRRMAAIRTQEDADELLDEIVDRFGDPPKGVMNLVDIALLRARAAAVGVIDISQKDGRVNFTLSSLDFSAVSAICAEPSFHNKLFFSAGSIPLLTWKLSKTDDPLRVAQNFVAKYAGFCSNGNVL</sequence>
<evidence type="ECO:0000256" key="8">
    <source>
        <dbReference type="ARBA" id="ARBA00023125"/>
    </source>
</evidence>
<organism evidence="16 17">
    <name type="scientific">Candidatus Avoscillospira avistercoris</name>
    <dbReference type="NCBI Taxonomy" id="2840707"/>
    <lineage>
        <taxon>Bacteria</taxon>
        <taxon>Bacillati</taxon>
        <taxon>Bacillota</taxon>
        <taxon>Clostridia</taxon>
        <taxon>Eubacteriales</taxon>
        <taxon>Oscillospiraceae</taxon>
        <taxon>Oscillospiraceae incertae sedis</taxon>
        <taxon>Candidatus Avoscillospira</taxon>
    </lineage>
</organism>
<dbReference type="Proteomes" id="UP000886741">
    <property type="component" value="Unassembled WGS sequence"/>
</dbReference>
<keyword evidence="4 13" id="KW-0227">DNA damage</keyword>
<dbReference type="PROSITE" id="PS51194">
    <property type="entry name" value="HELICASE_CTER"/>
    <property type="match status" value="1"/>
</dbReference>
<gene>
    <name evidence="13 16" type="primary">mfd</name>
    <name evidence="16" type="ORF">IAA83_06010</name>
</gene>
<evidence type="ECO:0000256" key="6">
    <source>
        <dbReference type="ARBA" id="ARBA00022806"/>
    </source>
</evidence>
<dbReference type="SUPFAM" id="SSF52540">
    <property type="entry name" value="P-loop containing nucleoside triphosphate hydrolases"/>
    <property type="match status" value="4"/>
</dbReference>
<comment type="subcellular location">
    <subcellularLocation>
        <location evidence="1 13">Cytoplasm</location>
    </subcellularLocation>
</comment>
<evidence type="ECO:0000256" key="13">
    <source>
        <dbReference type="HAMAP-Rule" id="MF_00969"/>
    </source>
</evidence>
<evidence type="ECO:0000256" key="4">
    <source>
        <dbReference type="ARBA" id="ARBA00022763"/>
    </source>
</evidence>